<sequence>MSPPLVKLPYELLWIIVQYLNLEDARALNLTCKRLQFLFHEPNIAKAILESKAPNTLEARRAQTSRRHATELRRLVKRREAISSLSPYLVAPVAHADSWIYQNGVLCHTKDRQLRILDLHESQSTEIIVDIRKLLDEAIEDSHGLRKYKFQPLYFAHGVVSCLYVHRKQAQASWLVIFDVRKVKILTTHRLRATLKIFVRNTETFLCFGVFMPTSREGVRRWIIGGYDLTDGGWLKQELELPESIGSDVGSTIAFDTFDNYLYGVSNQTSLESEEQDWLSYYTCFRIPLSRQGFRAVELASRRHMWRRWQLEGPLDDRWTFLRITQDETTSQLSVVESRKEWLGRSSSARRTYYTTNIVFDDGGQTSTPSANDAFLDNVLLATRSKTSQPDLAPAPRRDPHMVHPGDDGSEALMFTITRSPVRCYHHSCQTFVDLVDDSPGWDPGARQIRLRGAARRRWTPDEREERSRSREAETGESHDTLKINGPPNTFDEIADIYKNENVSLWPPAQSPVEQDPALDALHQIMNPPGCMGSIRGAWDERSMVYSIEETGGLSALVFVSWDPALYLKGVEPYPRSPKVGEPSGAMGGYQEAALPHEGKGKSKDEGSGTWHPIPEPDTPSCADGSTASPKPAGSSGSATWQRLVPAMYLSMPRGLHFAL</sequence>
<evidence type="ECO:0000313" key="4">
    <source>
        <dbReference type="Proteomes" id="UP001174936"/>
    </source>
</evidence>
<dbReference type="EMBL" id="JAULSV010000007">
    <property type="protein sequence ID" value="KAK0638852.1"/>
    <property type="molecule type" value="Genomic_DNA"/>
</dbReference>
<feature type="region of interest" description="Disordered" evidence="1">
    <location>
        <begin position="387"/>
        <end position="406"/>
    </location>
</feature>
<dbReference type="PANTHER" id="PTHR34098">
    <property type="entry name" value="F-BOX ONLY PROTEIN 47"/>
    <property type="match status" value="1"/>
</dbReference>
<dbReference type="PROSITE" id="PS50181">
    <property type="entry name" value="FBOX"/>
    <property type="match status" value="1"/>
</dbReference>
<feature type="region of interest" description="Disordered" evidence="1">
    <location>
        <begin position="573"/>
        <end position="638"/>
    </location>
</feature>
<protein>
    <recommendedName>
        <fullName evidence="2">F-box domain-containing protein</fullName>
    </recommendedName>
</protein>
<dbReference type="PANTHER" id="PTHR34098:SF1">
    <property type="entry name" value="F-BOX ONLY PROTEIN 47"/>
    <property type="match status" value="1"/>
</dbReference>
<evidence type="ECO:0000259" key="2">
    <source>
        <dbReference type="PROSITE" id="PS50181"/>
    </source>
</evidence>
<evidence type="ECO:0000313" key="3">
    <source>
        <dbReference type="EMBL" id="KAK0638852.1"/>
    </source>
</evidence>
<keyword evidence="4" id="KW-1185">Reference proteome</keyword>
<dbReference type="InterPro" id="IPR036047">
    <property type="entry name" value="F-box-like_dom_sf"/>
</dbReference>
<dbReference type="InterPro" id="IPR001810">
    <property type="entry name" value="F-box_dom"/>
</dbReference>
<feature type="region of interest" description="Disordered" evidence="1">
    <location>
        <begin position="453"/>
        <end position="488"/>
    </location>
</feature>
<reference evidence="3" key="1">
    <citation type="submission" date="2023-06" db="EMBL/GenBank/DDBJ databases">
        <title>Genome-scale phylogeny and comparative genomics of the fungal order Sordariales.</title>
        <authorList>
            <consortium name="Lawrence Berkeley National Laboratory"/>
            <person name="Hensen N."/>
            <person name="Bonometti L."/>
            <person name="Westerberg I."/>
            <person name="Brannstrom I.O."/>
            <person name="Guillou S."/>
            <person name="Cros-Aarteil S."/>
            <person name="Calhoun S."/>
            <person name="Haridas S."/>
            <person name="Kuo A."/>
            <person name="Mondo S."/>
            <person name="Pangilinan J."/>
            <person name="Riley R."/>
            <person name="Labutti K."/>
            <person name="Andreopoulos B."/>
            <person name="Lipzen A."/>
            <person name="Chen C."/>
            <person name="Yanf M."/>
            <person name="Daum C."/>
            <person name="Ng V."/>
            <person name="Clum A."/>
            <person name="Steindorff A."/>
            <person name="Ohm R."/>
            <person name="Martin F."/>
            <person name="Silar P."/>
            <person name="Natvig D."/>
            <person name="Lalanne C."/>
            <person name="Gautier V."/>
            <person name="Ament-Velasquez S.L."/>
            <person name="Kruys A."/>
            <person name="Hutchinson M.I."/>
            <person name="Powell A.J."/>
            <person name="Barry K."/>
            <person name="Miller A.N."/>
            <person name="Grigoriev I.V."/>
            <person name="Debuchy R."/>
            <person name="Gladieux P."/>
            <person name="Thoren M.H."/>
            <person name="Johannesson H."/>
        </authorList>
    </citation>
    <scope>NUCLEOTIDE SEQUENCE</scope>
    <source>
        <strain evidence="3">SMH2532-1</strain>
    </source>
</reference>
<feature type="compositionally biased region" description="Basic and acidic residues" evidence="1">
    <location>
        <begin position="459"/>
        <end position="482"/>
    </location>
</feature>
<feature type="domain" description="F-box" evidence="2">
    <location>
        <begin position="2"/>
        <end position="48"/>
    </location>
</feature>
<evidence type="ECO:0000256" key="1">
    <source>
        <dbReference type="SAM" id="MobiDB-lite"/>
    </source>
</evidence>
<feature type="compositionally biased region" description="Low complexity" evidence="1">
    <location>
        <begin position="625"/>
        <end position="638"/>
    </location>
</feature>
<organism evidence="3 4">
    <name type="scientific">Cercophora newfieldiana</name>
    <dbReference type="NCBI Taxonomy" id="92897"/>
    <lineage>
        <taxon>Eukaryota</taxon>
        <taxon>Fungi</taxon>
        <taxon>Dikarya</taxon>
        <taxon>Ascomycota</taxon>
        <taxon>Pezizomycotina</taxon>
        <taxon>Sordariomycetes</taxon>
        <taxon>Sordariomycetidae</taxon>
        <taxon>Sordariales</taxon>
        <taxon>Lasiosphaeriaceae</taxon>
        <taxon>Cercophora</taxon>
    </lineage>
</organism>
<gene>
    <name evidence="3" type="ORF">B0T16DRAFT_338418</name>
</gene>
<dbReference type="Proteomes" id="UP001174936">
    <property type="component" value="Unassembled WGS sequence"/>
</dbReference>
<dbReference type="AlphaFoldDB" id="A0AA39XRF6"/>
<proteinExistence type="predicted"/>
<comment type="caution">
    <text evidence="3">The sequence shown here is derived from an EMBL/GenBank/DDBJ whole genome shotgun (WGS) entry which is preliminary data.</text>
</comment>
<name>A0AA39XRF6_9PEZI</name>
<dbReference type="SUPFAM" id="SSF81383">
    <property type="entry name" value="F-box domain"/>
    <property type="match status" value="1"/>
</dbReference>
<feature type="compositionally biased region" description="Basic and acidic residues" evidence="1">
    <location>
        <begin position="595"/>
        <end position="607"/>
    </location>
</feature>
<dbReference type="InterPro" id="IPR038946">
    <property type="entry name" value="FBXO47"/>
</dbReference>
<accession>A0AA39XRF6</accession>
<feature type="compositionally biased region" description="Basic and acidic residues" evidence="1">
    <location>
        <begin position="396"/>
        <end position="406"/>
    </location>
</feature>